<evidence type="ECO:0000313" key="2">
    <source>
        <dbReference type="Proteomes" id="UP000277580"/>
    </source>
</evidence>
<name>A0A3N4KR07_9PEZI</name>
<dbReference type="AlphaFoldDB" id="A0A3N4KR07"/>
<dbReference type="EMBL" id="ML119132">
    <property type="protein sequence ID" value="RPB11928.1"/>
    <property type="molecule type" value="Genomic_DNA"/>
</dbReference>
<dbReference type="InParanoid" id="A0A3N4KR07"/>
<protein>
    <submittedName>
        <fullName evidence="1">Uncharacterized protein</fullName>
    </submittedName>
</protein>
<organism evidence="1 2">
    <name type="scientific">Morchella conica CCBAS932</name>
    <dbReference type="NCBI Taxonomy" id="1392247"/>
    <lineage>
        <taxon>Eukaryota</taxon>
        <taxon>Fungi</taxon>
        <taxon>Dikarya</taxon>
        <taxon>Ascomycota</taxon>
        <taxon>Pezizomycotina</taxon>
        <taxon>Pezizomycetes</taxon>
        <taxon>Pezizales</taxon>
        <taxon>Morchellaceae</taxon>
        <taxon>Morchella</taxon>
    </lineage>
</organism>
<proteinExistence type="predicted"/>
<accession>A0A3N4KR07</accession>
<reference evidence="1 2" key="1">
    <citation type="journal article" date="2018" name="Nat. Ecol. Evol.">
        <title>Pezizomycetes genomes reveal the molecular basis of ectomycorrhizal truffle lifestyle.</title>
        <authorList>
            <person name="Murat C."/>
            <person name="Payen T."/>
            <person name="Noel B."/>
            <person name="Kuo A."/>
            <person name="Morin E."/>
            <person name="Chen J."/>
            <person name="Kohler A."/>
            <person name="Krizsan K."/>
            <person name="Balestrini R."/>
            <person name="Da Silva C."/>
            <person name="Montanini B."/>
            <person name="Hainaut M."/>
            <person name="Levati E."/>
            <person name="Barry K.W."/>
            <person name="Belfiori B."/>
            <person name="Cichocki N."/>
            <person name="Clum A."/>
            <person name="Dockter R.B."/>
            <person name="Fauchery L."/>
            <person name="Guy J."/>
            <person name="Iotti M."/>
            <person name="Le Tacon F."/>
            <person name="Lindquist E.A."/>
            <person name="Lipzen A."/>
            <person name="Malagnac F."/>
            <person name="Mello A."/>
            <person name="Molinier V."/>
            <person name="Miyauchi S."/>
            <person name="Poulain J."/>
            <person name="Riccioni C."/>
            <person name="Rubini A."/>
            <person name="Sitrit Y."/>
            <person name="Splivallo R."/>
            <person name="Traeger S."/>
            <person name="Wang M."/>
            <person name="Zifcakova L."/>
            <person name="Wipf D."/>
            <person name="Zambonelli A."/>
            <person name="Paolocci F."/>
            <person name="Nowrousian M."/>
            <person name="Ottonello S."/>
            <person name="Baldrian P."/>
            <person name="Spatafora J.W."/>
            <person name="Henrissat B."/>
            <person name="Nagy L.G."/>
            <person name="Aury J.M."/>
            <person name="Wincker P."/>
            <person name="Grigoriev I.V."/>
            <person name="Bonfante P."/>
            <person name="Martin F.M."/>
        </authorList>
    </citation>
    <scope>NUCLEOTIDE SEQUENCE [LARGE SCALE GENOMIC DNA]</scope>
    <source>
        <strain evidence="1 2">CCBAS932</strain>
    </source>
</reference>
<keyword evidence="2" id="KW-1185">Reference proteome</keyword>
<dbReference type="OrthoDB" id="5427732at2759"/>
<dbReference type="Proteomes" id="UP000277580">
    <property type="component" value="Unassembled WGS sequence"/>
</dbReference>
<sequence length="116" mass="13161">MILTGSCYTVDHTRGRQEEPENALRCVKSVGVGLTYGGIASLWKRKQRHGSYEAETLVSARIEHSQDFLDLVKDVDDERLHAALHEYDGKYKHGIFPGDRSALEAVHHQSDLRMRV</sequence>
<evidence type="ECO:0000313" key="1">
    <source>
        <dbReference type="EMBL" id="RPB11928.1"/>
    </source>
</evidence>
<gene>
    <name evidence="1" type="ORF">P167DRAFT_545957</name>
</gene>